<keyword evidence="1" id="KW-0175">Coiled coil</keyword>
<keyword evidence="3" id="KW-0812">Transmembrane</keyword>
<dbReference type="Proteomes" id="UP000597762">
    <property type="component" value="Unassembled WGS sequence"/>
</dbReference>
<dbReference type="OrthoDB" id="10310829at2759"/>
<gene>
    <name evidence="4" type="ORF">SPHA_49180</name>
</gene>
<name>A0A812D816_ACAPH</name>
<feature type="region of interest" description="Disordered" evidence="2">
    <location>
        <begin position="395"/>
        <end position="435"/>
    </location>
</feature>
<organism evidence="4 5">
    <name type="scientific">Acanthosepion pharaonis</name>
    <name type="common">Pharaoh cuttlefish</name>
    <name type="synonym">Sepia pharaonis</name>
    <dbReference type="NCBI Taxonomy" id="158019"/>
    <lineage>
        <taxon>Eukaryota</taxon>
        <taxon>Metazoa</taxon>
        <taxon>Spiralia</taxon>
        <taxon>Lophotrochozoa</taxon>
        <taxon>Mollusca</taxon>
        <taxon>Cephalopoda</taxon>
        <taxon>Coleoidea</taxon>
        <taxon>Decapodiformes</taxon>
        <taxon>Sepiida</taxon>
        <taxon>Sepiina</taxon>
        <taxon>Sepiidae</taxon>
        <taxon>Acanthosepion</taxon>
    </lineage>
</organism>
<evidence type="ECO:0000256" key="1">
    <source>
        <dbReference type="SAM" id="Coils"/>
    </source>
</evidence>
<evidence type="ECO:0000256" key="3">
    <source>
        <dbReference type="SAM" id="Phobius"/>
    </source>
</evidence>
<dbReference type="EMBL" id="CAHIKZ030002789">
    <property type="protein sequence ID" value="CAE1292258.1"/>
    <property type="molecule type" value="Genomic_DNA"/>
</dbReference>
<protein>
    <submittedName>
        <fullName evidence="4">EPS15</fullName>
    </submittedName>
</protein>
<feature type="region of interest" description="Disordered" evidence="2">
    <location>
        <begin position="69"/>
        <end position="89"/>
    </location>
</feature>
<keyword evidence="3" id="KW-1133">Transmembrane helix</keyword>
<accession>A0A812D816</accession>
<evidence type="ECO:0000313" key="5">
    <source>
        <dbReference type="Proteomes" id="UP000597762"/>
    </source>
</evidence>
<keyword evidence="3" id="KW-0472">Membrane</keyword>
<feature type="coiled-coil region" evidence="1">
    <location>
        <begin position="358"/>
        <end position="389"/>
    </location>
</feature>
<evidence type="ECO:0000256" key="2">
    <source>
        <dbReference type="SAM" id="MobiDB-lite"/>
    </source>
</evidence>
<keyword evidence="5" id="KW-1185">Reference proteome</keyword>
<comment type="caution">
    <text evidence="4">The sequence shown here is derived from an EMBL/GenBank/DDBJ whole genome shotgun (WGS) entry which is preliminary data.</text>
</comment>
<evidence type="ECO:0000313" key="4">
    <source>
        <dbReference type="EMBL" id="CAE1292258.1"/>
    </source>
</evidence>
<feature type="region of interest" description="Disordered" evidence="2">
    <location>
        <begin position="219"/>
        <end position="251"/>
    </location>
</feature>
<feature type="transmembrane region" description="Helical" evidence="3">
    <location>
        <begin position="284"/>
        <end position="302"/>
    </location>
</feature>
<sequence length="496" mass="55411">MLRVVSICFYNDCRVHRNFRFWIMENESTSTWALLNKSGEIESIESDPGSSSESSIEFIHDEIVHYERNNNQRSSLQPEVQKDSQDVSENSSEVWSFHDSIFDGATVADHGSAMKDENGERSRRDLTLENITSANSNASVSPYSKSPVSPSSSDDSSGSVTLLEGRFSDGDSDFELLDQHSSSDLAHLQLATGANNALPANQRPKINFKYKKQALGKSLTESANANDADDESSNNVEQCSSAEESEVALTAPDDTISPVTNLGSLASSPSHLLVPSLLLKPPRMSITFMMLASLIVGLLLGFTTKHSLGPYSSEQLSEDIAEMQRINEMHLLIEENEHMRKYVDSLKWRMNNLQNSKKQQLSTELRQVNQLLKNRLDELDQQLLAVRNEIFDKKSGVQPPVVSNSRNEDRPTDVPQDLNEPASDSDPESQTEISSSVGAAFHDDIIQIQSSPEENVDKQFRKKKQRKQKNRLHTVLYWTKTAVLVWIGLIGMPCYS</sequence>
<feature type="compositionally biased region" description="Low complexity" evidence="2">
    <location>
        <begin position="139"/>
        <end position="160"/>
    </location>
</feature>
<reference evidence="4" key="1">
    <citation type="submission" date="2021-01" db="EMBL/GenBank/DDBJ databases">
        <authorList>
            <person name="Li R."/>
            <person name="Bekaert M."/>
        </authorList>
    </citation>
    <scope>NUCLEOTIDE SEQUENCE</scope>
    <source>
        <strain evidence="4">Farmed</strain>
    </source>
</reference>
<proteinExistence type="predicted"/>
<feature type="region of interest" description="Disordered" evidence="2">
    <location>
        <begin position="131"/>
        <end position="164"/>
    </location>
</feature>
<dbReference type="AlphaFoldDB" id="A0A812D816"/>
<feature type="transmembrane region" description="Helical" evidence="3">
    <location>
        <begin position="472"/>
        <end position="492"/>
    </location>
</feature>